<evidence type="ECO:0000256" key="1">
    <source>
        <dbReference type="ARBA" id="ARBA00022729"/>
    </source>
</evidence>
<protein>
    <recommendedName>
        <fullName evidence="6">Soluble ligand binding domain-containing protein</fullName>
    </recommendedName>
</protein>
<dbReference type="AlphaFoldDB" id="A0A381WHY3"/>
<evidence type="ECO:0000313" key="5">
    <source>
        <dbReference type="EMBL" id="SVA52126.1"/>
    </source>
</evidence>
<evidence type="ECO:0000259" key="4">
    <source>
        <dbReference type="Pfam" id="PF10531"/>
    </source>
</evidence>
<evidence type="ECO:0008006" key="6">
    <source>
        <dbReference type="Google" id="ProtNLM"/>
    </source>
</evidence>
<dbReference type="InterPro" id="IPR049712">
    <property type="entry name" value="Poly_export"/>
</dbReference>
<dbReference type="InterPro" id="IPR010425">
    <property type="entry name" value="Caps_synth_GfcC-like_C"/>
</dbReference>
<name>A0A381WHY3_9ZZZZ</name>
<organism evidence="5">
    <name type="scientific">marine metagenome</name>
    <dbReference type="NCBI Taxonomy" id="408172"/>
    <lineage>
        <taxon>unclassified sequences</taxon>
        <taxon>metagenomes</taxon>
        <taxon>ecological metagenomes</taxon>
    </lineage>
</organism>
<feature type="domain" description="Polysaccharide export protein N-terminal" evidence="2">
    <location>
        <begin position="221"/>
        <end position="280"/>
    </location>
</feature>
<feature type="domain" description="Soluble ligand binding" evidence="4">
    <location>
        <begin position="676"/>
        <end position="711"/>
    </location>
</feature>
<dbReference type="Pfam" id="PF02563">
    <property type="entry name" value="Poly_export"/>
    <property type="match status" value="1"/>
</dbReference>
<dbReference type="InterPro" id="IPR003715">
    <property type="entry name" value="Poly_export_N"/>
</dbReference>
<dbReference type="Gene3D" id="3.10.560.10">
    <property type="entry name" value="Outer membrane lipoprotein wza domain like"/>
    <property type="match status" value="6"/>
</dbReference>
<accession>A0A381WHY3</accession>
<sequence length="931" mass="100759">MLSIRSAVLAGFVFISVASIALAQGLSSKQTETLMQSLGEDRTTELLESLAPKPQSKQEAVFANQDRAEQLRSIEFGGVEEVLQIEEALRQMEPRVEGAAFLLITANIDEEKFPDEESRDEASQAFNGDIYRAKLLGRNTFHLQPDGVLILPGVASIPLAGLTEEEAALRLMAEPMLATLAIEVRILPVKTPGFESLPRFGLSLFENPPDTFVPVTDIPIPVDYILGPSDSIFISLYGNENTFAELTVLRDGTITFPRIGPRAVAGMEFGELRAQIQEWFSLELLGTRASVTLGTLKSIRIFTLGEVLQPGSYSVGGLSTMANALFAGGGVKNIGSLRKIELRRSSKLVNTFDLYDLLLSGNSSTDERLQSGDVIFVPSVGTVVGINGSILRPAAYELKDEHTVKDLVALAGGLIANSDPRRVRVERFDEELGRRILTLDLRNSEDLGTRLRDGDLVTIPALVNEVENAVFLSGHVDHPGSYAWIPGMKISDLLPSESYLRPRADVNYLLIRGEEGANRRIEVRSADLSAALKNPGSAADIPLRNRDTVYAFEIGVSRSSEVAKVIAELEVQASVQERIAAVVIGGAVHAPGRYPLERGMRISDLLRAGGNLTESAYAIDAELARYTVGLSGDRETELEKIDLVGVLAGNRTADVVLQPGDNLFVKGIPNWLEQYVVTLQGEVRFPGSYAVRPGETLSSAVERAGGLTDLAFVQGSVFTRQTLRDRETEQLEILAQRLEADISALALQVTQAAAVTGGVGLSRGSGDATSALSLGQSLLAQIRTAEPTGRLVIDLQSVLDNPYDPNVDIALRQGDQLSVPRRAQEVTVLGEVQFPTSHFYQPSMKRSNYLDSSGGYTMRADKNRVYVVRANGQVIGAGGSRWFSRRKAEIEPGDTIVVPLDTDRVPALIQWAAITQVLFNLGLAAAAVSSF</sequence>
<evidence type="ECO:0000259" key="3">
    <source>
        <dbReference type="Pfam" id="PF06251"/>
    </source>
</evidence>
<dbReference type="GO" id="GO:0015159">
    <property type="term" value="F:polysaccharide transmembrane transporter activity"/>
    <property type="evidence" value="ECO:0007669"/>
    <property type="project" value="InterPro"/>
</dbReference>
<gene>
    <name evidence="5" type="ORF">METZ01_LOCUS104980</name>
</gene>
<dbReference type="Pfam" id="PF06251">
    <property type="entry name" value="Caps_syn_GfcC_C"/>
    <property type="match status" value="1"/>
</dbReference>
<dbReference type="InterPro" id="IPR019554">
    <property type="entry name" value="Soluble_ligand-bd"/>
</dbReference>
<dbReference type="PANTHER" id="PTHR33619">
    <property type="entry name" value="POLYSACCHARIDE EXPORT PROTEIN GFCE-RELATED"/>
    <property type="match status" value="1"/>
</dbReference>
<dbReference type="Pfam" id="PF10531">
    <property type="entry name" value="SLBB"/>
    <property type="match status" value="3"/>
</dbReference>
<feature type="domain" description="Soluble ligand binding" evidence="4">
    <location>
        <begin position="383"/>
        <end position="430"/>
    </location>
</feature>
<proteinExistence type="predicted"/>
<reference evidence="5" key="1">
    <citation type="submission" date="2018-05" db="EMBL/GenBank/DDBJ databases">
        <authorList>
            <person name="Lanie J.A."/>
            <person name="Ng W.-L."/>
            <person name="Kazmierczak K.M."/>
            <person name="Andrzejewski T.M."/>
            <person name="Davidsen T.M."/>
            <person name="Wayne K.J."/>
            <person name="Tettelin H."/>
            <person name="Glass J.I."/>
            <person name="Rusch D."/>
            <person name="Podicherti R."/>
            <person name="Tsui H.-C.T."/>
            <person name="Winkler M.E."/>
        </authorList>
    </citation>
    <scope>NUCLEOTIDE SEQUENCE</scope>
</reference>
<feature type="domain" description="Capsule biosynthesis GfcC-like C-terminal" evidence="3">
    <location>
        <begin position="840"/>
        <end position="906"/>
    </location>
</feature>
<dbReference type="PANTHER" id="PTHR33619:SF3">
    <property type="entry name" value="POLYSACCHARIDE EXPORT PROTEIN GFCE-RELATED"/>
    <property type="match status" value="1"/>
</dbReference>
<keyword evidence="1" id="KW-0732">Signal</keyword>
<dbReference type="EMBL" id="UINC01011870">
    <property type="protein sequence ID" value="SVA52126.1"/>
    <property type="molecule type" value="Genomic_DNA"/>
</dbReference>
<evidence type="ECO:0000259" key="2">
    <source>
        <dbReference type="Pfam" id="PF02563"/>
    </source>
</evidence>
<feature type="domain" description="Soluble ligand binding" evidence="4">
    <location>
        <begin position="584"/>
        <end position="625"/>
    </location>
</feature>